<dbReference type="Gene3D" id="3.40.50.10110">
    <property type="entry name" value="DNA polymerase III subunit chi"/>
    <property type="match status" value="1"/>
</dbReference>
<sequence length="142" mass="16261">MTDIYFYSGAEDKLLVACRLCAKALSQNARIVVFTSNQSMLEKLDKMLWTFQPTSFLPHCFIHDEAALVRSTPVVLSNRVTQENGSSILLNLHDQCPPDFAKFERIIEIASLSPEDRSSARKRYRFYQQAGYALHHHQLQPS</sequence>
<dbReference type="GO" id="GO:0032298">
    <property type="term" value="P:positive regulation of DNA-templated DNA replication initiation"/>
    <property type="evidence" value="ECO:0007669"/>
    <property type="project" value="TreeGrafter"/>
</dbReference>
<dbReference type="PANTHER" id="PTHR38767:SF1">
    <property type="entry name" value="DNA POLYMERASE III SUBUNIT CHI"/>
    <property type="match status" value="1"/>
</dbReference>
<dbReference type="AlphaFoldDB" id="A0A1H9YTR7"/>
<evidence type="ECO:0000313" key="1">
    <source>
        <dbReference type="EMBL" id="SES71956.1"/>
    </source>
</evidence>
<dbReference type="Proteomes" id="UP000199345">
    <property type="component" value="Unassembled WGS sequence"/>
</dbReference>
<protein>
    <submittedName>
        <fullName evidence="1">DNA polymerase III, chi subunit</fullName>
    </submittedName>
</protein>
<name>A0A1H9YTR7_9PROT</name>
<dbReference type="GO" id="GO:0003887">
    <property type="term" value="F:DNA-directed DNA polymerase activity"/>
    <property type="evidence" value="ECO:0007669"/>
    <property type="project" value="InterPro"/>
</dbReference>
<dbReference type="InterPro" id="IPR007459">
    <property type="entry name" value="DNA_pol3_chi"/>
</dbReference>
<dbReference type="GO" id="GO:0003677">
    <property type="term" value="F:DNA binding"/>
    <property type="evidence" value="ECO:0007669"/>
    <property type="project" value="InterPro"/>
</dbReference>
<organism evidence="1 2">
    <name type="scientific">Nitrosomonas marina</name>
    <dbReference type="NCBI Taxonomy" id="917"/>
    <lineage>
        <taxon>Bacteria</taxon>
        <taxon>Pseudomonadati</taxon>
        <taxon>Pseudomonadota</taxon>
        <taxon>Betaproteobacteria</taxon>
        <taxon>Nitrosomonadales</taxon>
        <taxon>Nitrosomonadaceae</taxon>
        <taxon>Nitrosomonas</taxon>
    </lineage>
</organism>
<keyword evidence="2" id="KW-1185">Reference proteome</keyword>
<dbReference type="SUPFAM" id="SSF102400">
    <property type="entry name" value="DNA polymerase III chi subunit"/>
    <property type="match status" value="1"/>
</dbReference>
<accession>A0A1H9YTR7</accession>
<dbReference type="PANTHER" id="PTHR38767">
    <property type="entry name" value="DNA POLYMERASE III SUBUNIT CHI"/>
    <property type="match status" value="1"/>
</dbReference>
<dbReference type="EMBL" id="FOIA01000002">
    <property type="protein sequence ID" value="SES71956.1"/>
    <property type="molecule type" value="Genomic_DNA"/>
</dbReference>
<dbReference type="InterPro" id="IPR036768">
    <property type="entry name" value="PolIII_chi_sf"/>
</dbReference>
<evidence type="ECO:0000313" key="2">
    <source>
        <dbReference type="Proteomes" id="UP000199345"/>
    </source>
</evidence>
<dbReference type="RefSeq" id="WP_090655666.1">
    <property type="nucleotide sequence ID" value="NZ_FOIA01000002.1"/>
</dbReference>
<dbReference type="GO" id="GO:0006260">
    <property type="term" value="P:DNA replication"/>
    <property type="evidence" value="ECO:0007669"/>
    <property type="project" value="InterPro"/>
</dbReference>
<gene>
    <name evidence="1" type="ORF">SAMN05216326_102141</name>
</gene>
<dbReference type="OrthoDB" id="5297568at2"/>
<proteinExistence type="predicted"/>
<reference evidence="2" key="1">
    <citation type="submission" date="2016-10" db="EMBL/GenBank/DDBJ databases">
        <authorList>
            <person name="Varghese N."/>
            <person name="Submissions S."/>
        </authorList>
    </citation>
    <scope>NUCLEOTIDE SEQUENCE [LARGE SCALE GENOMIC DNA]</scope>
    <source>
        <strain evidence="2">Nm71</strain>
    </source>
</reference>
<dbReference type="Pfam" id="PF04364">
    <property type="entry name" value="DNA_pol3_chi"/>
    <property type="match status" value="1"/>
</dbReference>